<feature type="signal peptide" evidence="1">
    <location>
        <begin position="1"/>
        <end position="21"/>
    </location>
</feature>
<gene>
    <name evidence="2" type="ORF">Aam_051_022</name>
</gene>
<dbReference type="OrthoDB" id="5573966at2"/>
<proteinExistence type="predicted"/>
<reference evidence="2 3" key="1">
    <citation type="submission" date="2012-11" db="EMBL/GenBank/DDBJ databases">
        <title>Whole genome sequence of Acidocella aminolytica 101 = DSM 11237.</title>
        <authorList>
            <person name="Azuma Y."/>
            <person name="Higashiura N."/>
            <person name="Hirakawa H."/>
            <person name="Matsushita K."/>
        </authorList>
    </citation>
    <scope>NUCLEOTIDE SEQUENCE [LARGE SCALE GENOMIC DNA]</scope>
    <source>
        <strain evidence="3">101 / DSM 11237</strain>
    </source>
</reference>
<evidence type="ECO:0008006" key="4">
    <source>
        <dbReference type="Google" id="ProtNLM"/>
    </source>
</evidence>
<evidence type="ECO:0000256" key="1">
    <source>
        <dbReference type="SAM" id="SignalP"/>
    </source>
</evidence>
<dbReference type="STRING" id="1120923.SAMN02746095_00010"/>
<comment type="caution">
    <text evidence="2">The sequence shown here is derived from an EMBL/GenBank/DDBJ whole genome shotgun (WGS) entry which is preliminary data.</text>
</comment>
<dbReference type="Proteomes" id="UP000032668">
    <property type="component" value="Unassembled WGS sequence"/>
</dbReference>
<evidence type="ECO:0000313" key="2">
    <source>
        <dbReference type="EMBL" id="GAN80558.1"/>
    </source>
</evidence>
<feature type="chain" id="PRO_5010255862" description="Glycine-zipper-containing OmpA-like membrane domain-containing protein" evidence="1">
    <location>
        <begin position="22"/>
        <end position="172"/>
    </location>
</feature>
<keyword evidence="3" id="KW-1185">Reference proteome</keyword>
<keyword evidence="1" id="KW-0732">Signal</keyword>
<dbReference type="EMBL" id="BANC01000050">
    <property type="protein sequence ID" value="GAN80558.1"/>
    <property type="molecule type" value="Genomic_DNA"/>
</dbReference>
<name>A0A0D6PH62_9PROT</name>
<organism evidence="2 3">
    <name type="scientific">Acidocella aminolytica 101 = DSM 11237</name>
    <dbReference type="NCBI Taxonomy" id="1120923"/>
    <lineage>
        <taxon>Bacteria</taxon>
        <taxon>Pseudomonadati</taxon>
        <taxon>Pseudomonadota</taxon>
        <taxon>Alphaproteobacteria</taxon>
        <taxon>Acetobacterales</taxon>
        <taxon>Acidocellaceae</taxon>
        <taxon>Acidocella</taxon>
    </lineage>
</organism>
<evidence type="ECO:0000313" key="3">
    <source>
        <dbReference type="Proteomes" id="UP000032668"/>
    </source>
</evidence>
<sequence length="172" mass="16773">MLKKITGVALLPLLALGACTAAVPSGPTIVAMPGPGKSWDQFQGDNAACKAYASAQMPNAGQVAVGTHNNSVATAAAGTLIGAGIGAALGSLAGNVGAGAAIGAGAGLLGGAAAAGNNTQDTADSLQGRYDVAYAQCMVGHGETIQQPVAPIYVAPPAYYAPPPPVYYYAPY</sequence>
<accession>A0A0D6PH62</accession>
<dbReference type="AlphaFoldDB" id="A0A0D6PH62"/>
<dbReference type="PROSITE" id="PS51257">
    <property type="entry name" value="PROKAR_LIPOPROTEIN"/>
    <property type="match status" value="1"/>
</dbReference>
<dbReference type="RefSeq" id="WP_048878965.1">
    <property type="nucleotide sequence ID" value="NZ_BANC01000050.1"/>
</dbReference>
<protein>
    <recommendedName>
        <fullName evidence="4">Glycine-zipper-containing OmpA-like membrane domain-containing protein</fullName>
    </recommendedName>
</protein>